<reference evidence="3" key="1">
    <citation type="submission" date="2014-01" db="EMBL/GenBank/DDBJ databases">
        <authorList>
            <person name="Aslett M."/>
        </authorList>
    </citation>
    <scope>NUCLEOTIDE SEQUENCE</scope>
    <source>
        <strain evidence="3">CDC</strain>
    </source>
</reference>
<keyword evidence="4" id="KW-1185">Reference proteome</keyword>
<dbReference type="PhylomeDB" id="A0A060RME8"/>
<name>A0A060RME8_PLARE</name>
<keyword evidence="1" id="KW-1133">Transmembrane helix</keyword>
<dbReference type="AlphaFoldDB" id="A0A060RME8"/>
<keyword evidence="1" id="KW-0472">Membrane</keyword>
<dbReference type="Pfam" id="PF02009">
    <property type="entry name" value="RIFIN"/>
    <property type="match status" value="1"/>
</dbReference>
<dbReference type="VEuPathDB" id="PlasmoDB:PRG01_1479800"/>
<gene>
    <name evidence="3" type="primary">RIF</name>
    <name evidence="3" type="ORF">PRCDC_0049600</name>
</gene>
<protein>
    <submittedName>
        <fullName evidence="3">Rifin</fullName>
    </submittedName>
</protein>
<organism evidence="3 4">
    <name type="scientific">Plasmodium reichenowi</name>
    <dbReference type="NCBI Taxonomy" id="5854"/>
    <lineage>
        <taxon>Eukaryota</taxon>
        <taxon>Sar</taxon>
        <taxon>Alveolata</taxon>
        <taxon>Apicomplexa</taxon>
        <taxon>Aconoidasida</taxon>
        <taxon>Haemosporida</taxon>
        <taxon>Plasmodiidae</taxon>
        <taxon>Plasmodium</taxon>
        <taxon>Plasmodium (Laverania)</taxon>
    </lineage>
</organism>
<evidence type="ECO:0000313" key="3">
    <source>
        <dbReference type="EMBL" id="CDO61862.1"/>
    </source>
</evidence>
<dbReference type="Proteomes" id="UP000027581">
    <property type="component" value="Unassembled WGS sequence"/>
</dbReference>
<sequence>MKVHHINILLFALSLNILEHNQRNHNNTTLHTPITRSLCECELYKPANYDNDAEMKRVMQQFEDRTSQRFHEYDDRMVEKRKQCKDRCNKEIQKIILKDKLEKELMDKFATLQTDIQSDAIPTCVCEKSIADKMEKGCLRCGGVLGGGIAPTVGLLGGIGQVALNAWKPTAIATAIEAALKLNADKISAAANAAGIEAGKKLVIDVLKHFGVDTLCPKAFKSISNINHYREVAHFVNDTYSEYWSTCRSFIPGFKAPQTCQPFELKLHISTPSGSTYGTPPQEAIRKLLQGAAEKANTNAVHASAAKSAKLTAQLTEKQTTLIEGGFNSTITSINAAIIAIVIIVLIMVIIYLILRYRRKKKMKKKLQYIKLLEE</sequence>
<reference evidence="3" key="2">
    <citation type="submission" date="2014-05" db="EMBL/GenBank/DDBJ databases">
        <title>The genome sequences of chimpanzee malaria parasites reveal the path to human adaptation.</title>
        <authorList>
            <person name="Otto T.D."/>
            <person name="Rayner J.C."/>
            <person name="Boehme U."/>
            <person name="Pain A."/>
            <person name="Spottiswoode N."/>
            <person name="Sanders M."/>
            <person name="Quail M."/>
            <person name="Ollomo B."/>
            <person name="Renaud F."/>
            <person name="Thomas A.W."/>
            <person name="Prugnolle F."/>
            <person name="Conway D.J."/>
            <person name="Newbold C."/>
            <person name="Berriman M."/>
        </authorList>
    </citation>
    <scope>NUCLEOTIDE SEQUENCE [LARGE SCALE GENOMIC DNA]</scope>
    <source>
        <strain evidence="3">CDC</strain>
    </source>
</reference>
<feature type="chain" id="PRO_5001586116" evidence="2">
    <location>
        <begin position="24"/>
        <end position="375"/>
    </location>
</feature>
<evidence type="ECO:0000256" key="2">
    <source>
        <dbReference type="SAM" id="SignalP"/>
    </source>
</evidence>
<dbReference type="NCBIfam" id="TIGR01477">
    <property type="entry name" value="RIFIN"/>
    <property type="match status" value="1"/>
</dbReference>
<keyword evidence="1" id="KW-0812">Transmembrane</keyword>
<feature type="transmembrane region" description="Helical" evidence="1">
    <location>
        <begin position="336"/>
        <end position="355"/>
    </location>
</feature>
<dbReference type="EMBL" id="HG810535">
    <property type="protein sequence ID" value="CDO61862.1"/>
    <property type="molecule type" value="Genomic_DNA"/>
</dbReference>
<accession>A0A060RME8</accession>
<proteinExistence type="predicted"/>
<dbReference type="VEuPathDB" id="PlasmoDB:PRCDC_0049600"/>
<evidence type="ECO:0000256" key="1">
    <source>
        <dbReference type="SAM" id="Phobius"/>
    </source>
</evidence>
<dbReference type="InterPro" id="IPR006373">
    <property type="entry name" value="VSA_Rifin"/>
</dbReference>
<evidence type="ECO:0000313" key="4">
    <source>
        <dbReference type="Proteomes" id="UP000027581"/>
    </source>
</evidence>
<keyword evidence="2" id="KW-0732">Signal</keyword>
<feature type="signal peptide" evidence="2">
    <location>
        <begin position="1"/>
        <end position="23"/>
    </location>
</feature>